<name>A0A398D6J7_9BACT</name>
<comment type="caution">
    <text evidence="1">The sequence shown here is derived from an EMBL/GenBank/DDBJ whole genome shotgun (WGS) entry which is preliminary data.</text>
</comment>
<evidence type="ECO:0000313" key="1">
    <source>
        <dbReference type="EMBL" id="RIE06714.1"/>
    </source>
</evidence>
<protein>
    <submittedName>
        <fullName evidence="1">Uncharacterized protein</fullName>
    </submittedName>
</protein>
<accession>A0A398D6J7</accession>
<keyword evidence="2" id="KW-1185">Reference proteome</keyword>
<gene>
    <name evidence="1" type="ORF">SMC7_01520</name>
</gene>
<dbReference type="EMBL" id="QXIS01000006">
    <property type="protein sequence ID" value="RIE06714.1"/>
    <property type="molecule type" value="Genomic_DNA"/>
</dbReference>
<proteinExistence type="predicted"/>
<organism evidence="1 2">
    <name type="scientific">Candidatus Cryosericum terrychapinii</name>
    <dbReference type="NCBI Taxonomy" id="2290919"/>
    <lineage>
        <taxon>Bacteria</taxon>
        <taxon>Pseudomonadati</taxon>
        <taxon>Caldisericota/Cryosericota group</taxon>
        <taxon>Candidatus Cryosericota</taxon>
        <taxon>Candidatus Cryosericia</taxon>
        <taxon>Candidatus Cryosericales</taxon>
        <taxon>Candidatus Cryosericaceae</taxon>
        <taxon>Candidatus Cryosericum</taxon>
    </lineage>
</organism>
<dbReference type="Proteomes" id="UP000266328">
    <property type="component" value="Unassembled WGS sequence"/>
</dbReference>
<sequence length="655" mass="71627">MTGKATLAMIAGSFNVTETLVLPGTAYRHALAGAKTLADARRALEKYDFSADTLSFARLLESVGPDIMERCSPVVPRAWSWFDPGTFDTAEILHTLTELQDGIRESWLRLLDIQTIQRARDAGVTEAKYLSTASMAVLAQRAELHPGLSGRAWSPNASLGESNAIVQCTLGTGDGEAAAWEWTVSTTGEVLHRPTPSPADERPVTQSARLATLLGDRMAMPCILDWIWDGQELTFLSALPAPAHVGARAFSRRALARLTPRPLAPMAADIVVELLHNLSKDTGALLLGSTVPTVPDDVARVFDGSVYIDSTFTRNLLDRAGLPQDALDDLLLRRTTAKVRLSAKSLIRLPRASRAAVAIRLAVPRLERWISNNSTHLAELDSVQVETLTGDETLASLQQLLTFMHPLVLDLLLLLVSSSFRAEDLNHALAHRGIQDRLGEVLEAASDTAGLDPWTHLDRIAARVSDDTARLAAEAIAKGDSEQALRMLCTDVTVERDLEAFMRAFSFFRTSIVDVGSPTLQERSDLLPVALLRARETGAATRVQAARDPLAWLDSLSGGNNVLLRKRYQAMMQTSAVTEKAWFYIAKSLSRARMLLLHTGDLLVERGRLDHRDDVLLLEREELTQDRDLRAIAAERAAVVQSNMSSTAPEVIVVE</sequence>
<dbReference type="AlphaFoldDB" id="A0A398D6J7"/>
<reference evidence="1 2" key="1">
    <citation type="submission" date="2018-09" db="EMBL/GenBank/DDBJ databases">
        <title>Discovery and Ecogenomic Context for Candidatus Cryosericales, a Global Caldiserica Order Active in Thawing Permafrost.</title>
        <authorList>
            <person name="Martinez M.A."/>
            <person name="Woodcroft B.J."/>
            <person name="Ignacio Espinoza J.C."/>
            <person name="Zayed A."/>
            <person name="Singleton C.M."/>
            <person name="Boyd J."/>
            <person name="Li Y.-F."/>
            <person name="Purvine S."/>
            <person name="Maughan H."/>
            <person name="Hodgkins S.B."/>
            <person name="Anderson D."/>
            <person name="Sederholm M."/>
            <person name="Temperton B."/>
            <person name="Saleska S.R."/>
            <person name="Tyson G.W."/>
            <person name="Rich V.I."/>
        </authorList>
    </citation>
    <scope>NUCLEOTIDE SEQUENCE [LARGE SCALE GENOMIC DNA]</scope>
    <source>
        <strain evidence="1 2">SMC7</strain>
    </source>
</reference>
<evidence type="ECO:0000313" key="2">
    <source>
        <dbReference type="Proteomes" id="UP000266328"/>
    </source>
</evidence>